<name>A0A2U1JGL2_9FLAO</name>
<evidence type="ECO:0000256" key="1">
    <source>
        <dbReference type="ARBA" id="ARBA00022729"/>
    </source>
</evidence>
<dbReference type="SUPFAM" id="SSF49265">
    <property type="entry name" value="Fibronectin type III"/>
    <property type="match status" value="1"/>
</dbReference>
<dbReference type="InterPro" id="IPR036116">
    <property type="entry name" value="FN3_sf"/>
</dbReference>
<accession>A0A2U1JGL2</accession>
<dbReference type="CDD" id="cd00063">
    <property type="entry name" value="FN3"/>
    <property type="match status" value="1"/>
</dbReference>
<dbReference type="OrthoDB" id="1113525at2"/>
<proteinExistence type="predicted"/>
<dbReference type="InterPro" id="IPR026444">
    <property type="entry name" value="Secre_tail"/>
</dbReference>
<feature type="domain" description="Fibronectin type-III" evidence="2">
    <location>
        <begin position="193"/>
        <end position="287"/>
    </location>
</feature>
<evidence type="ECO:0000259" key="2">
    <source>
        <dbReference type="PROSITE" id="PS50853"/>
    </source>
</evidence>
<dbReference type="Pfam" id="PF18962">
    <property type="entry name" value="Por_Secre_tail"/>
    <property type="match status" value="1"/>
</dbReference>
<dbReference type="Proteomes" id="UP000245449">
    <property type="component" value="Unassembled WGS sequence"/>
</dbReference>
<dbReference type="InterPro" id="IPR003961">
    <property type="entry name" value="FN3_dom"/>
</dbReference>
<dbReference type="EMBL" id="QCZI01000022">
    <property type="protein sequence ID" value="PWA04013.1"/>
    <property type="molecule type" value="Genomic_DNA"/>
</dbReference>
<dbReference type="NCBIfam" id="TIGR04183">
    <property type="entry name" value="Por_Secre_tail"/>
    <property type="match status" value="1"/>
</dbReference>
<reference evidence="3 4" key="1">
    <citation type="submission" date="2018-04" db="EMBL/GenBank/DDBJ databases">
        <title>Flavobacterium sp. nov., isolated from glacier ice.</title>
        <authorList>
            <person name="Liu Q."/>
            <person name="Xin Y.-H."/>
        </authorList>
    </citation>
    <scope>NUCLEOTIDE SEQUENCE [LARGE SCALE GENOMIC DNA]</scope>
    <source>
        <strain evidence="3 4">RB1R5</strain>
    </source>
</reference>
<keyword evidence="1" id="KW-0732">Signal</keyword>
<keyword evidence="4" id="KW-1185">Reference proteome</keyword>
<protein>
    <recommendedName>
        <fullName evidence="2">Fibronectin type-III domain-containing protein</fullName>
    </recommendedName>
</protein>
<dbReference type="PROSITE" id="PS50853">
    <property type="entry name" value="FN3"/>
    <property type="match status" value="1"/>
</dbReference>
<organism evidence="3 4">
    <name type="scientific">Flavobacterium psychrotolerans</name>
    <dbReference type="NCBI Taxonomy" id="2169410"/>
    <lineage>
        <taxon>Bacteria</taxon>
        <taxon>Pseudomonadati</taxon>
        <taxon>Bacteroidota</taxon>
        <taxon>Flavobacteriia</taxon>
        <taxon>Flavobacteriales</taxon>
        <taxon>Flavobacteriaceae</taxon>
        <taxon>Flavobacterium</taxon>
    </lineage>
</organism>
<dbReference type="AlphaFoldDB" id="A0A2U1JGL2"/>
<comment type="caution">
    <text evidence="3">The sequence shown here is derived from an EMBL/GenBank/DDBJ whole genome shotgun (WGS) entry which is preliminary data.</text>
</comment>
<dbReference type="RefSeq" id="WP_116725860.1">
    <property type="nucleotide sequence ID" value="NZ_QCZI01000022.1"/>
</dbReference>
<evidence type="ECO:0000313" key="3">
    <source>
        <dbReference type="EMBL" id="PWA04013.1"/>
    </source>
</evidence>
<sequence length="369" mass="40916">MKNNSAFLVFILFVETLFGQILVRNENWPNPNWTVTGEYSPQALVSNPTLNPSLSYDTALVTPSGTSTLLEVTSPFFNLQPAFDGNEKFLKISFTIAYTTYANDVLYIEFWNADTSSWTLFPEGSAPLATVGDFKTCTFDSIYSLVNAYLDFSSFTGNQLQNFRYRFVVDGTSAEIAGVCVNSVFVSSLSCEAPTDLSLISVFPFQATINWTGNGSGTQYWEMEFGPKGFSLGTGMLFQTNSPAPYTIYGLTPKTSYDLYLRKDCSGFDQAVLSDWVGPLSFTTAPLGMDGFKLEGVTWFPNPTQGEVKIDALDAINEFKIINLRGQELMKIQNKRSSLNVDLSSFRNGLYVMRISTDKGTGVYKIIKN</sequence>
<gene>
    <name evidence="3" type="ORF">DB895_13310</name>
</gene>
<evidence type="ECO:0000313" key="4">
    <source>
        <dbReference type="Proteomes" id="UP000245449"/>
    </source>
</evidence>